<name>A0A371CWP3_9APHY</name>
<protein>
    <submittedName>
        <fullName evidence="1">Uncharacterized protein</fullName>
    </submittedName>
</protein>
<proteinExistence type="predicted"/>
<reference evidence="1 2" key="1">
    <citation type="journal article" date="2018" name="Biotechnol. Biofuels">
        <title>Integrative visual omics of the white-rot fungus Polyporus brumalis exposes the biotechnological potential of its oxidative enzymes for delignifying raw plant biomass.</title>
        <authorList>
            <person name="Miyauchi S."/>
            <person name="Rancon A."/>
            <person name="Drula E."/>
            <person name="Hage H."/>
            <person name="Chaduli D."/>
            <person name="Favel A."/>
            <person name="Grisel S."/>
            <person name="Henrissat B."/>
            <person name="Herpoel-Gimbert I."/>
            <person name="Ruiz-Duenas F.J."/>
            <person name="Chevret D."/>
            <person name="Hainaut M."/>
            <person name="Lin J."/>
            <person name="Wang M."/>
            <person name="Pangilinan J."/>
            <person name="Lipzen A."/>
            <person name="Lesage-Meessen L."/>
            <person name="Navarro D."/>
            <person name="Riley R."/>
            <person name="Grigoriev I.V."/>
            <person name="Zhou S."/>
            <person name="Raouche S."/>
            <person name="Rosso M.N."/>
        </authorList>
    </citation>
    <scope>NUCLEOTIDE SEQUENCE [LARGE SCALE GENOMIC DNA]</scope>
    <source>
        <strain evidence="1 2">BRFM 1820</strain>
    </source>
</reference>
<sequence length="109" mass="12191">MASVHARRPNPVSDARDGHLQIKENIEVTSVRYLDVVTAACSMQQAMSTDSLMRYFKSADTFYFVVARNILRKVINLAEEAHRGRVLAVDHGTCSSTFFIGVYARLTPV</sequence>
<evidence type="ECO:0000313" key="1">
    <source>
        <dbReference type="EMBL" id="RDX44702.1"/>
    </source>
</evidence>
<accession>A0A371CWP3</accession>
<organism evidence="1 2">
    <name type="scientific">Lentinus brumalis</name>
    <dbReference type="NCBI Taxonomy" id="2498619"/>
    <lineage>
        <taxon>Eukaryota</taxon>
        <taxon>Fungi</taxon>
        <taxon>Dikarya</taxon>
        <taxon>Basidiomycota</taxon>
        <taxon>Agaricomycotina</taxon>
        <taxon>Agaricomycetes</taxon>
        <taxon>Polyporales</taxon>
        <taxon>Polyporaceae</taxon>
        <taxon>Lentinus</taxon>
    </lineage>
</organism>
<gene>
    <name evidence="1" type="ORF">OH76DRAFT_1408773</name>
</gene>
<dbReference type="EMBL" id="KZ857446">
    <property type="protein sequence ID" value="RDX44702.1"/>
    <property type="molecule type" value="Genomic_DNA"/>
</dbReference>
<keyword evidence="2" id="KW-1185">Reference proteome</keyword>
<dbReference type="AlphaFoldDB" id="A0A371CWP3"/>
<dbReference type="Proteomes" id="UP000256964">
    <property type="component" value="Unassembled WGS sequence"/>
</dbReference>
<evidence type="ECO:0000313" key="2">
    <source>
        <dbReference type="Proteomes" id="UP000256964"/>
    </source>
</evidence>